<dbReference type="EMBL" id="JAJHUN010000005">
    <property type="protein sequence ID" value="KAJ4159459.1"/>
    <property type="molecule type" value="Genomic_DNA"/>
</dbReference>
<protein>
    <recommendedName>
        <fullName evidence="5">NmrA-like domain-containing protein</fullName>
    </recommendedName>
</protein>
<comment type="caution">
    <text evidence="3">The sequence shown here is derived from an EMBL/GenBank/DDBJ whole genome shotgun (WGS) entry which is preliminary data.</text>
</comment>
<evidence type="ECO:0000313" key="4">
    <source>
        <dbReference type="Proteomes" id="UP001144673"/>
    </source>
</evidence>
<organism evidence="3 4">
    <name type="scientific">Akanthomyces muscarius</name>
    <name type="common">Entomopathogenic fungus</name>
    <name type="synonym">Lecanicillium muscarium</name>
    <dbReference type="NCBI Taxonomy" id="2231603"/>
    <lineage>
        <taxon>Eukaryota</taxon>
        <taxon>Fungi</taxon>
        <taxon>Dikarya</taxon>
        <taxon>Ascomycota</taxon>
        <taxon>Pezizomycotina</taxon>
        <taxon>Sordariomycetes</taxon>
        <taxon>Hypocreomycetidae</taxon>
        <taxon>Hypocreales</taxon>
        <taxon>Cordycipitaceae</taxon>
        <taxon>Akanthomyces</taxon>
    </lineage>
</organism>
<reference evidence="3" key="1">
    <citation type="journal article" date="2023" name="Access Microbiol">
        <title>De-novo genome assembly for Akanthomyces muscarius, a biocontrol agent of insect agricultural pests.</title>
        <authorList>
            <person name="Erdos Z."/>
            <person name="Studholme D.J."/>
            <person name="Raymond B."/>
            <person name="Sharma M."/>
        </authorList>
    </citation>
    <scope>NUCLEOTIDE SEQUENCE</scope>
    <source>
        <strain evidence="3">Ve6</strain>
    </source>
</reference>
<dbReference type="InterPro" id="IPR036291">
    <property type="entry name" value="NAD(P)-bd_dom_sf"/>
</dbReference>
<keyword evidence="4" id="KW-1185">Reference proteome</keyword>
<proteinExistence type="predicted"/>
<name>A0A9W8QIJ4_AKAMU</name>
<dbReference type="PANTHER" id="PTHR47706">
    <property type="entry name" value="NMRA-LIKE FAMILY PROTEIN"/>
    <property type="match status" value="1"/>
</dbReference>
<dbReference type="SUPFAM" id="SSF51735">
    <property type="entry name" value="NAD(P)-binding Rossmann-fold domains"/>
    <property type="match status" value="1"/>
</dbReference>
<evidence type="ECO:0000256" key="1">
    <source>
        <dbReference type="ARBA" id="ARBA00022857"/>
    </source>
</evidence>
<accession>A0A9W8QIJ4</accession>
<evidence type="ECO:0008006" key="5">
    <source>
        <dbReference type="Google" id="ProtNLM"/>
    </source>
</evidence>
<dbReference type="AlphaFoldDB" id="A0A9W8QIJ4"/>
<dbReference type="KEGG" id="amus:LMH87_008359"/>
<gene>
    <name evidence="3" type="ORF">LMH87_008359</name>
</gene>
<evidence type="ECO:0000313" key="3">
    <source>
        <dbReference type="EMBL" id="KAJ4159459.1"/>
    </source>
</evidence>
<keyword evidence="1" id="KW-0521">NADP</keyword>
<dbReference type="InterPro" id="IPR051609">
    <property type="entry name" value="NmrA/Isoflavone_reductase-like"/>
</dbReference>
<keyword evidence="2" id="KW-0560">Oxidoreductase</keyword>
<dbReference type="Proteomes" id="UP001144673">
    <property type="component" value="Unassembled WGS sequence"/>
</dbReference>
<dbReference type="GO" id="GO:0016491">
    <property type="term" value="F:oxidoreductase activity"/>
    <property type="evidence" value="ECO:0007669"/>
    <property type="project" value="UniProtKB-KW"/>
</dbReference>
<dbReference type="RefSeq" id="XP_056057458.1">
    <property type="nucleotide sequence ID" value="XM_056197477.1"/>
</dbReference>
<dbReference type="GeneID" id="80895518"/>
<dbReference type="Gene3D" id="3.40.50.720">
    <property type="entry name" value="NAD(P)-binding Rossmann-like Domain"/>
    <property type="match status" value="1"/>
</dbReference>
<sequence>MPVLAIAGGTSASLGRAIVSAIISSQATAAWSTVILSRSSNRPLWLRAIDGGGVRTQIRTVDYLDIDSVAAALDNVHTLVSVVSAVDGTQARVQINLLDAAIQAGCRRFAPSYWGFGPLGWENISFLKETGDPVWKACSDSKDKIECAKFNVGTFMNYLGHGIYPNPAAASIDEASELKALQNGHGYSPGEDAACQGLQRQGDLKDGSGGLLIGIKNAIAELPVKEAGQWPRITLTSLRDVGKFFAASLSLSTWEEEMTMVGETLTVGELLTEAEAATGRKFSITTFTKDSLLERRKTLGPDDFDELLWTDLKLAYVRDLDDEAVLRPVVNRLCPEVQPESVRSFLQAHWKVVS</sequence>
<dbReference type="PANTHER" id="PTHR47706:SF2">
    <property type="entry name" value="ISOFLAVONE REDUCTASE FAMILY PROTEIN (AFU_ORTHOLOGUE AFUA_2G05290)"/>
    <property type="match status" value="1"/>
</dbReference>
<evidence type="ECO:0000256" key="2">
    <source>
        <dbReference type="ARBA" id="ARBA00023002"/>
    </source>
</evidence>